<dbReference type="eggNOG" id="COG1287">
    <property type="taxonomic scope" value="Bacteria"/>
</dbReference>
<feature type="transmembrane region" description="Helical" evidence="1">
    <location>
        <begin position="407"/>
        <end position="426"/>
    </location>
</feature>
<sequence>MSNGTNRVLLLIILLIAFSLRVYGIGWDSGFYAHPDERHIIDVTVNRVHLTLDLGKLLDADSSPLNPRRLENGIRLSYSYGTLLIYFLKAVSNLVAKVLGQQYAEFESIYVVARSISAIADTLTVLFIYLLALRLFGARTGIIAALLSAFSVIQIQFAHFYVAEPIMTLLLVISLWFAVSAIQDHKNYKFALSGLFLGFAIATKPSAAAFCPALLLLLAIRSLESRISGIFSSGESIASTLMLVVRRLTYVLPAAVLAWAIWEPYALLDFPTYAQNIVAESQIQRGIIDVPYTRQYIGTIPGWYHLTQYARWGVGIPLGITVIFGLFWALFRTLRSGDSKYAVLLIWILPYTASILLLEAKWLRYMLPIHPVLLILASAVLSNYLLHSRFVTRISPEPGIFIALKRFIPYLAIFSVVVGTLLWALAFERIYTRPHVWITASEWIYKHIPPGSIIGTEHWDDRLPLPVEGNSPSIYNYYTIAMYDDLPPDEKLQQIEDVLRNSDYIVLATNRLYKSIPMSPWRYAVATRYYQLLFSERLGFIKVAEFHSSPSLGAVPIDESSADDNVAVYDHPPVVIFKKERQLADWELRALFADSLLAPWNPSRHGKVDKPLMINPLTTLSSIGLPYYRGIINNSLISPIAWFFILELIGLLGWILLAQFVYAAQDSGWMLSKLLSIVIIALGAWLGTSLGLLTYPASLWVITIGFILFSLSFALVNSRSLVNILRSRISRIVLLEGLFLLLFIVGLLMRIANPDLWHPIFGGEKPMELSFINAIQRSSNLPPYDPWFSGGYINYYYFGQWLAAVLMRLTFVGPAYGFNIAVAWIFAVTGTLAFTFGYEISRRFFGGTFAQIVGFLSTLLMVIVGNLDGLVQLMQSFASGNLSNFLGNFDFWRSTRITGGNIIHEFPFFTFLYADLHAHMVAMPMALGLLILAAYYVFISARKSRLIVIILASMLGSVLIMTNPWDFPTYSGLFLLAVSIRALTSCTTLLTKLLRVAHDSLTFIILSVAFCVPFFVHFKSFYSSFGLVHESVPVTLILIQLGLFFAIVLSYALVTLLRDTHLRFILLVALGAVIVGLSLNRLSLGLLLALLICSISCLWQSRNKQPLAIWLGLTSAGLAIWVLIEIFYLRDFLDGSTAYRMNTIFKFGVQSWILLALGCAGLLPVTYRSIRRSSLRASYLGVCLFLVTSSLIYTVAGSYSRLSQRFPVPPSNAGLNGEAFLTTATLTNVSGQTLSFKYDYDAIQWLRKNIAKPDVLVEASIGPYRGFGSRISMFTGLPDVMGWDNHESQQRYPDQVFSRSRDVRNLYDTSSIKTALELILRYDIKYIYLGPVERLHEFDTGERYASQQGLEKFDRMVGPYLKLIYSNRAVKIYEVKPSWQWSEESLSKLEQ</sequence>
<name>D1CG05_THET1</name>
<feature type="transmembrane region" description="Helical" evidence="1">
    <location>
        <begin position="309"/>
        <end position="331"/>
    </location>
</feature>
<feature type="transmembrane region" description="Helical" evidence="1">
    <location>
        <begin position="194"/>
        <end position="220"/>
    </location>
</feature>
<feature type="transmembrane region" description="Helical" evidence="1">
    <location>
        <begin position="1107"/>
        <end position="1129"/>
    </location>
</feature>
<dbReference type="KEGG" id="ttr:Tter_0944"/>
<dbReference type="STRING" id="525904.Tter_0944"/>
<keyword evidence="1" id="KW-1133">Transmembrane helix</keyword>
<evidence type="ECO:0000256" key="1">
    <source>
        <dbReference type="SAM" id="Phobius"/>
    </source>
</evidence>
<feature type="transmembrane region" description="Helical" evidence="1">
    <location>
        <begin position="1061"/>
        <end position="1078"/>
    </location>
</feature>
<feature type="transmembrane region" description="Helical" evidence="1">
    <location>
        <begin position="946"/>
        <end position="965"/>
    </location>
</feature>
<evidence type="ECO:0000313" key="3">
    <source>
        <dbReference type="EMBL" id="ACZ41861.1"/>
    </source>
</evidence>
<gene>
    <name evidence="3" type="ordered locus">Tter_0944</name>
</gene>
<feature type="transmembrane region" description="Helical" evidence="1">
    <location>
        <begin position="160"/>
        <end position="182"/>
    </location>
</feature>
<evidence type="ECO:0000259" key="2">
    <source>
        <dbReference type="Pfam" id="PF13231"/>
    </source>
</evidence>
<feature type="transmembrane region" description="Helical" evidence="1">
    <location>
        <begin position="729"/>
        <end position="752"/>
    </location>
</feature>
<dbReference type="Pfam" id="PF10060">
    <property type="entry name" value="DUF2298"/>
    <property type="match status" value="1"/>
</dbReference>
<feature type="domain" description="Glycosyltransferase RgtA/B/C/D-like" evidence="2">
    <location>
        <begin position="112"/>
        <end position="227"/>
    </location>
</feature>
<dbReference type="eggNOG" id="COG5427">
    <property type="taxonomic scope" value="Bacteria"/>
</dbReference>
<evidence type="ECO:0000313" key="4">
    <source>
        <dbReference type="Proteomes" id="UP000000323"/>
    </source>
</evidence>
<feature type="transmembrane region" description="Helical" evidence="1">
    <location>
        <begin position="816"/>
        <end position="837"/>
    </location>
</feature>
<feature type="transmembrane region" description="Helical" evidence="1">
    <location>
        <begin position="1034"/>
        <end position="1054"/>
    </location>
</feature>
<keyword evidence="1" id="KW-0812">Transmembrane</keyword>
<feature type="transmembrane region" description="Helical" evidence="1">
    <location>
        <begin position="343"/>
        <end position="363"/>
    </location>
</feature>
<feature type="transmembrane region" description="Helical" evidence="1">
    <location>
        <begin position="916"/>
        <end position="939"/>
    </location>
</feature>
<dbReference type="Pfam" id="PF13231">
    <property type="entry name" value="PMT_2"/>
    <property type="match status" value="1"/>
</dbReference>
<protein>
    <submittedName>
        <fullName evidence="3">Glycosyl transferase family 39</fullName>
    </submittedName>
</protein>
<dbReference type="GO" id="GO:0016740">
    <property type="term" value="F:transferase activity"/>
    <property type="evidence" value="ECO:0007669"/>
    <property type="project" value="UniProtKB-KW"/>
</dbReference>
<feature type="transmembrane region" description="Helical" evidence="1">
    <location>
        <begin position="1179"/>
        <end position="1199"/>
    </location>
</feature>
<feature type="transmembrane region" description="Helical" evidence="1">
    <location>
        <begin position="1003"/>
        <end position="1022"/>
    </location>
</feature>
<feature type="transmembrane region" description="Helical" evidence="1">
    <location>
        <begin position="1149"/>
        <end position="1167"/>
    </location>
</feature>
<feature type="transmembrane region" description="Helical" evidence="1">
    <location>
        <begin position="369"/>
        <end position="386"/>
    </location>
</feature>
<dbReference type="NCBIfam" id="TIGR03662">
    <property type="entry name" value="Chlor_Arch_YYY"/>
    <property type="match status" value="1"/>
</dbReference>
<feature type="transmembrane region" description="Helical" evidence="1">
    <location>
        <begin position="78"/>
        <end position="99"/>
    </location>
</feature>
<proteinExistence type="predicted"/>
<dbReference type="PANTHER" id="PTHR10790">
    <property type="entry name" value="TPR-DOMAIN CONTAINING PROTEIN"/>
    <property type="match status" value="1"/>
</dbReference>
<dbReference type="RefSeq" id="WP_012874896.1">
    <property type="nucleotide sequence ID" value="NC_013525.1"/>
</dbReference>
<feature type="transmembrane region" description="Helical" evidence="1">
    <location>
        <begin position="640"/>
        <end position="662"/>
    </location>
</feature>
<feature type="transmembrane region" description="Helical" evidence="1">
    <location>
        <begin position="241"/>
        <end position="262"/>
    </location>
</feature>
<feature type="transmembrane region" description="Helical" evidence="1">
    <location>
        <begin position="111"/>
        <end position="130"/>
    </location>
</feature>
<feature type="transmembrane region" description="Helical" evidence="1">
    <location>
        <begin position="674"/>
        <end position="693"/>
    </location>
</feature>
<feature type="transmembrane region" description="Helical" evidence="1">
    <location>
        <begin position="699"/>
        <end position="717"/>
    </location>
</feature>
<feature type="transmembrane region" description="Helical" evidence="1">
    <location>
        <begin position="1084"/>
        <end position="1100"/>
    </location>
</feature>
<feature type="transmembrane region" description="Helical" evidence="1">
    <location>
        <begin position="971"/>
        <end position="991"/>
    </location>
</feature>
<dbReference type="PANTHER" id="PTHR10790:SF51">
    <property type="entry name" value="TETRATRICOPEPTIDE REPEAT PROTEIN"/>
    <property type="match status" value="1"/>
</dbReference>
<dbReference type="Proteomes" id="UP000000323">
    <property type="component" value="Chromosome 1"/>
</dbReference>
<keyword evidence="4" id="KW-1185">Reference proteome</keyword>
<organism evidence="3 4">
    <name type="scientific">Thermobaculum terrenum (strain ATCC BAA-798 / CCMEE 7001 / YNP1)</name>
    <dbReference type="NCBI Taxonomy" id="525904"/>
    <lineage>
        <taxon>Bacteria</taxon>
        <taxon>Bacillati</taxon>
        <taxon>Chloroflexota</taxon>
        <taxon>Chloroflexia</taxon>
        <taxon>Candidatus Thermobaculales</taxon>
        <taxon>Candidatus Thermobaculaceae</taxon>
        <taxon>Thermobaculum</taxon>
    </lineage>
</organism>
<feature type="transmembrane region" description="Helical" evidence="1">
    <location>
        <begin position="844"/>
        <end position="864"/>
    </location>
</feature>
<dbReference type="EMBL" id="CP001825">
    <property type="protein sequence ID" value="ACZ41861.1"/>
    <property type="molecule type" value="Genomic_DNA"/>
</dbReference>
<dbReference type="HOGENOM" id="CLU_249441_0_0_0"/>
<accession>D1CG05</accession>
<dbReference type="InterPro" id="IPR018746">
    <property type="entry name" value="DUF2298"/>
</dbReference>
<dbReference type="InterPro" id="IPR038731">
    <property type="entry name" value="RgtA/B/C-like"/>
</dbReference>
<keyword evidence="3" id="KW-0808">Transferase</keyword>
<reference evidence="4" key="1">
    <citation type="journal article" date="2010" name="Stand. Genomic Sci.">
        <title>Complete genome sequence of 'Thermobaculum terrenum' type strain (YNP1).</title>
        <authorList>
            <person name="Kiss H."/>
            <person name="Cleland D."/>
            <person name="Lapidus A."/>
            <person name="Lucas S."/>
            <person name="Glavina Del Rio T."/>
            <person name="Nolan M."/>
            <person name="Tice H."/>
            <person name="Han C."/>
            <person name="Goodwin L."/>
            <person name="Pitluck S."/>
            <person name="Liolios K."/>
            <person name="Ivanova N."/>
            <person name="Mavromatis K."/>
            <person name="Ovchinnikova G."/>
            <person name="Pati A."/>
            <person name="Chen A."/>
            <person name="Palaniappan K."/>
            <person name="Land M."/>
            <person name="Hauser L."/>
            <person name="Chang Y."/>
            <person name="Jeffries C."/>
            <person name="Lu M."/>
            <person name="Brettin T."/>
            <person name="Detter J."/>
            <person name="Goker M."/>
            <person name="Tindall B."/>
            <person name="Beck B."/>
            <person name="McDermott T."/>
            <person name="Woyke T."/>
            <person name="Bristow J."/>
            <person name="Eisen J."/>
            <person name="Markowitz V."/>
            <person name="Hugenholtz P."/>
            <person name="Kyrpides N."/>
            <person name="Klenk H."/>
            <person name="Cheng J."/>
        </authorList>
    </citation>
    <scope>NUCLEOTIDE SEQUENCE [LARGE SCALE GENOMIC DNA]</scope>
    <source>
        <strain evidence="4">ATCC BAA-798 / YNP1</strain>
    </source>
</reference>
<feature type="transmembrane region" description="Helical" evidence="1">
    <location>
        <begin position="136"/>
        <end position="153"/>
    </location>
</feature>
<keyword evidence="1" id="KW-0472">Membrane</keyword>